<dbReference type="PROSITE" id="PS51132">
    <property type="entry name" value="OLF"/>
    <property type="match status" value="1"/>
</dbReference>
<evidence type="ECO:0000313" key="7">
    <source>
        <dbReference type="Ensembl" id="ENSPNAP00000005277.2"/>
    </source>
</evidence>
<accession>A0A3B4BZX6</accession>
<evidence type="ECO:0000313" key="8">
    <source>
        <dbReference type="Proteomes" id="UP001501920"/>
    </source>
</evidence>
<dbReference type="GO" id="GO:0007165">
    <property type="term" value="P:signal transduction"/>
    <property type="evidence" value="ECO:0007669"/>
    <property type="project" value="TreeGrafter"/>
</dbReference>
<dbReference type="Pfam" id="PF02191">
    <property type="entry name" value="OLF"/>
    <property type="match status" value="1"/>
</dbReference>
<feature type="coiled-coil region" evidence="4">
    <location>
        <begin position="72"/>
        <end position="133"/>
    </location>
</feature>
<reference evidence="7" key="2">
    <citation type="submission" date="2025-08" db="UniProtKB">
        <authorList>
            <consortium name="Ensembl"/>
        </authorList>
    </citation>
    <scope>IDENTIFICATION</scope>
</reference>
<keyword evidence="5" id="KW-0732">Signal</keyword>
<organism evidence="7 8">
    <name type="scientific">Pygocentrus nattereri</name>
    <name type="common">Red-bellied piranha</name>
    <dbReference type="NCBI Taxonomy" id="42514"/>
    <lineage>
        <taxon>Eukaryota</taxon>
        <taxon>Metazoa</taxon>
        <taxon>Chordata</taxon>
        <taxon>Craniata</taxon>
        <taxon>Vertebrata</taxon>
        <taxon>Euteleostomi</taxon>
        <taxon>Actinopterygii</taxon>
        <taxon>Neopterygii</taxon>
        <taxon>Teleostei</taxon>
        <taxon>Ostariophysi</taxon>
        <taxon>Characiformes</taxon>
        <taxon>Characoidei</taxon>
        <taxon>Pygocentrus</taxon>
    </lineage>
</organism>
<evidence type="ECO:0000256" key="2">
    <source>
        <dbReference type="ARBA" id="ARBA00022525"/>
    </source>
</evidence>
<dbReference type="InterPro" id="IPR003112">
    <property type="entry name" value="Olfac-like_dom"/>
</dbReference>
<keyword evidence="8" id="KW-1185">Reference proteome</keyword>
<dbReference type="InterPro" id="IPR050605">
    <property type="entry name" value="Olfactomedin-like_domain"/>
</dbReference>
<dbReference type="Ensembl" id="ENSPNAT00000005555.2">
    <property type="protein sequence ID" value="ENSPNAP00000005277.2"/>
    <property type="gene ID" value="ENSPNAG00000001804.2"/>
</dbReference>
<comment type="caution">
    <text evidence="3">Lacks conserved residue(s) required for the propagation of feature annotation.</text>
</comment>
<sequence>MKSPLLSIWATAVFLTFVSQPVQSAGGKQCVCELKNAQRPFPMDKLDNIGTMASQCNRSITPNQMEEMDVLTLGLQRRLEQLKDSMAVLEKEDDGELYGAVSLRIIELELAEVMELMAKLKRKTQSNQQLSQATSNQVQNMMKEMKNLEEFDHMQVMKKHWENQRIKRDLAVCQQGLQVTPQPPTPARGHCPQGQLVSVSGPRTYTLTQYGTSYPYGAWGKDPNPPPGKEGMHWLVALTSSNVFANFVRQYSTLTTIVLGVGPTDTVIASSNPTTNTIQGPNVVMYGDALYYGCYNAPSICRFNMTARTVTNVALPQNSGFNNKFPFGHLEAAYIYSDLDFATDESGVWVIYTSPENFGNIIISKVLTDSPPALGKTWQTSLHKRTATNTFMACGVLYATRYVDKEIEEIFYSFDTVTGKERYDLKIQIKKMLTNVQSLNYNPQDRMLYMYSDAYILSYDVIFR</sequence>
<dbReference type="GeneTree" id="ENSGT00940000165415"/>
<feature type="domain" description="Olfactomedin-like" evidence="6">
    <location>
        <begin position="190"/>
        <end position="464"/>
    </location>
</feature>
<feature type="signal peptide" evidence="5">
    <location>
        <begin position="1"/>
        <end position="24"/>
    </location>
</feature>
<evidence type="ECO:0000256" key="3">
    <source>
        <dbReference type="PROSITE-ProRule" id="PRU00446"/>
    </source>
</evidence>
<dbReference type="PANTHER" id="PTHR23192">
    <property type="entry name" value="OLFACTOMEDIN-RELATED"/>
    <property type="match status" value="1"/>
</dbReference>
<feature type="chain" id="PRO_5043321581" description="Olfactomedin-like domain-containing protein" evidence="5">
    <location>
        <begin position="25"/>
        <end position="464"/>
    </location>
</feature>
<gene>
    <name evidence="7" type="primary">OLFM1</name>
</gene>
<dbReference type="PANTHER" id="PTHR23192:SF68">
    <property type="entry name" value="OLFACTOMEDIN-4-LIKE"/>
    <property type="match status" value="1"/>
</dbReference>
<dbReference type="OMA" id="ETCACEL"/>
<proteinExistence type="predicted"/>
<dbReference type="GO" id="GO:0005615">
    <property type="term" value="C:extracellular space"/>
    <property type="evidence" value="ECO:0007669"/>
    <property type="project" value="TreeGrafter"/>
</dbReference>
<keyword evidence="2" id="KW-0964">Secreted</keyword>
<protein>
    <recommendedName>
        <fullName evidence="6">Olfactomedin-like domain-containing protein</fullName>
    </recommendedName>
</protein>
<comment type="subcellular location">
    <subcellularLocation>
        <location evidence="1">Secreted</location>
    </subcellularLocation>
</comment>
<evidence type="ECO:0000259" key="6">
    <source>
        <dbReference type="PROSITE" id="PS51132"/>
    </source>
</evidence>
<keyword evidence="4" id="KW-0175">Coiled coil</keyword>
<evidence type="ECO:0000256" key="1">
    <source>
        <dbReference type="ARBA" id="ARBA00004613"/>
    </source>
</evidence>
<name>A0A3B4BZX6_PYGNA</name>
<evidence type="ECO:0000256" key="5">
    <source>
        <dbReference type="SAM" id="SignalP"/>
    </source>
</evidence>
<dbReference type="AlphaFoldDB" id="A0A3B4BZX6"/>
<reference evidence="7 8" key="1">
    <citation type="submission" date="2020-10" db="EMBL/GenBank/DDBJ databases">
        <title>Pygocentrus nattereri (red-bellied piranha) genome, fPygNat1, primary haplotype.</title>
        <authorList>
            <person name="Myers G."/>
            <person name="Meyer A."/>
            <person name="Karagic N."/>
            <person name="Pippel M."/>
            <person name="Winkler S."/>
            <person name="Tracey A."/>
            <person name="Wood J."/>
            <person name="Formenti G."/>
            <person name="Howe K."/>
            <person name="Fedrigo O."/>
            <person name="Jarvis E.D."/>
        </authorList>
    </citation>
    <scope>NUCLEOTIDE SEQUENCE [LARGE SCALE GENOMIC DNA]</scope>
</reference>
<reference evidence="7" key="3">
    <citation type="submission" date="2025-09" db="UniProtKB">
        <authorList>
            <consortium name="Ensembl"/>
        </authorList>
    </citation>
    <scope>IDENTIFICATION</scope>
</reference>
<dbReference type="Proteomes" id="UP001501920">
    <property type="component" value="Chromosome 8"/>
</dbReference>
<dbReference type="SMART" id="SM00284">
    <property type="entry name" value="OLF"/>
    <property type="match status" value="1"/>
</dbReference>
<evidence type="ECO:0000256" key="4">
    <source>
        <dbReference type="SAM" id="Coils"/>
    </source>
</evidence>